<dbReference type="RefSeq" id="WP_048835710.1">
    <property type="nucleotide sequence ID" value="NZ_BJMU01000008.1"/>
</dbReference>
<reference evidence="1 2" key="1">
    <citation type="submission" date="2019-06" db="EMBL/GenBank/DDBJ databases">
        <title>Whole genome shotgun sequence of Acetobacter orleanensis NBRC 13752.</title>
        <authorList>
            <person name="Hosoyama A."/>
            <person name="Uohara A."/>
            <person name="Ohji S."/>
            <person name="Ichikawa N."/>
        </authorList>
    </citation>
    <scope>NUCLEOTIDE SEQUENCE [LARGE SCALE GENOMIC DNA]</scope>
    <source>
        <strain evidence="1 2">NBRC 13752</strain>
    </source>
</reference>
<dbReference type="PROSITE" id="PS51257">
    <property type="entry name" value="PROKAR_LIPOPROTEIN"/>
    <property type="match status" value="1"/>
</dbReference>
<name>A0A4Y3TN26_9PROT</name>
<comment type="caution">
    <text evidence="1">The sequence shown here is derived from an EMBL/GenBank/DDBJ whole genome shotgun (WGS) entry which is preliminary data.</text>
</comment>
<proteinExistence type="predicted"/>
<gene>
    <name evidence="1" type="ORF">AOR01nite_16710</name>
</gene>
<sequence>MKKHVPVTVAGVAALACVGWLAARHAEHVMLEKSIDSFRQTLGPDASLTYKKAWPGLLGRSVKFTALVFRQGQQTITADDAEISKVSTAGDETKRIGHLTFHTFQFTDTSGNVRLDNLALEDVTLPGNGDDKHGTPPQTLEIGHVSAGKLHGFIASLQSDITASSLTLDNYGIGEASHLDARDLRLATSVAPQRQIAAKSLLLDGVDLAGLYNSVTYNTPYKPLNGVRDIQVEALSIDSTSPLLRVAKLSSHATHSDASEQEVSSLQGLELWPAVPSLSLLPTLGYDHFRGSLVLNVTHDYKSNKLHVDTFSIEAPDMGRLTLDGDFSETTTLAMLSAGAAEMQVLSMNLSYKDHGLVSKVLENLARTRGMTPQDFTASLQSSLVPQGSAPNAPMPQLANYLAHPGNGPLTLTLRPQQPVPLMAIAASLSMLPSAPQIAQQIGLTIKAP</sequence>
<evidence type="ECO:0000313" key="1">
    <source>
        <dbReference type="EMBL" id="GEB83194.1"/>
    </source>
</evidence>
<evidence type="ECO:0008006" key="3">
    <source>
        <dbReference type="Google" id="ProtNLM"/>
    </source>
</evidence>
<protein>
    <recommendedName>
        <fullName evidence="3">DUF945 domain-containing protein</fullName>
    </recommendedName>
</protein>
<dbReference type="AlphaFoldDB" id="A0A4Y3TN26"/>
<dbReference type="EMBL" id="BJMU01000008">
    <property type="protein sequence ID" value="GEB83194.1"/>
    <property type="molecule type" value="Genomic_DNA"/>
</dbReference>
<dbReference type="OrthoDB" id="7225413at2"/>
<accession>A0A4Y3TN26</accession>
<organism evidence="1 2">
    <name type="scientific">Acetobacter orleanensis</name>
    <dbReference type="NCBI Taxonomy" id="104099"/>
    <lineage>
        <taxon>Bacteria</taxon>
        <taxon>Pseudomonadati</taxon>
        <taxon>Pseudomonadota</taxon>
        <taxon>Alphaproteobacteria</taxon>
        <taxon>Acetobacterales</taxon>
        <taxon>Acetobacteraceae</taxon>
        <taxon>Acetobacter</taxon>
    </lineage>
</organism>
<evidence type="ECO:0000313" key="2">
    <source>
        <dbReference type="Proteomes" id="UP000317617"/>
    </source>
</evidence>
<dbReference type="Proteomes" id="UP000317617">
    <property type="component" value="Unassembled WGS sequence"/>
</dbReference>
<dbReference type="STRING" id="104099.AD949_09670"/>
<keyword evidence="2" id="KW-1185">Reference proteome</keyword>